<reference evidence="2" key="2">
    <citation type="submission" date="2025-08" db="UniProtKB">
        <authorList>
            <consortium name="Ensembl"/>
        </authorList>
    </citation>
    <scope>IDENTIFICATION</scope>
</reference>
<keyword evidence="3" id="KW-1185">Reference proteome</keyword>
<keyword evidence="1" id="KW-0472">Membrane</keyword>
<name>A0A7N4NIT7_SARHA</name>
<dbReference type="InParanoid" id="A0A7N4NIT7"/>
<keyword evidence="1" id="KW-0812">Transmembrane</keyword>
<feature type="transmembrane region" description="Helical" evidence="1">
    <location>
        <begin position="6"/>
        <end position="27"/>
    </location>
</feature>
<accession>A0A7N4NIT7</accession>
<dbReference type="Ensembl" id="ENSSHAT00000050949.1">
    <property type="protein sequence ID" value="ENSSHAP00000023707.1"/>
    <property type="gene ID" value="ENSSHAG00000027680.1"/>
</dbReference>
<evidence type="ECO:0000256" key="1">
    <source>
        <dbReference type="SAM" id="Phobius"/>
    </source>
</evidence>
<keyword evidence="1" id="KW-1133">Transmembrane helix</keyword>
<proteinExistence type="predicted"/>
<reference evidence="2 3" key="1">
    <citation type="journal article" date="2011" name="Proc. Natl. Acad. Sci. U.S.A.">
        <title>Genetic diversity and population structure of the endangered marsupial Sarcophilus harrisii (Tasmanian devil).</title>
        <authorList>
            <person name="Miller W."/>
            <person name="Hayes V.M."/>
            <person name="Ratan A."/>
            <person name="Petersen D.C."/>
            <person name="Wittekindt N.E."/>
            <person name="Miller J."/>
            <person name="Walenz B."/>
            <person name="Knight J."/>
            <person name="Qi J."/>
            <person name="Zhao F."/>
            <person name="Wang Q."/>
            <person name="Bedoya-Reina O.C."/>
            <person name="Katiyar N."/>
            <person name="Tomsho L.P."/>
            <person name="Kasson L.M."/>
            <person name="Hardie R.A."/>
            <person name="Woodbridge P."/>
            <person name="Tindall E.A."/>
            <person name="Bertelsen M.F."/>
            <person name="Dixon D."/>
            <person name="Pyecroft S."/>
            <person name="Helgen K.M."/>
            <person name="Lesk A.M."/>
            <person name="Pringle T.H."/>
            <person name="Patterson N."/>
            <person name="Zhang Y."/>
            <person name="Kreiss A."/>
            <person name="Woods G.M."/>
            <person name="Jones M.E."/>
            <person name="Schuster S.C."/>
        </authorList>
    </citation>
    <scope>NUCLEOTIDE SEQUENCE [LARGE SCALE GENOMIC DNA]</scope>
</reference>
<protein>
    <submittedName>
        <fullName evidence="2">Uncharacterized protein</fullName>
    </submittedName>
</protein>
<reference evidence="2" key="3">
    <citation type="submission" date="2025-09" db="UniProtKB">
        <authorList>
            <consortium name="Ensembl"/>
        </authorList>
    </citation>
    <scope>IDENTIFICATION</scope>
</reference>
<dbReference type="Proteomes" id="UP000007648">
    <property type="component" value="Unassembled WGS sequence"/>
</dbReference>
<evidence type="ECO:0000313" key="2">
    <source>
        <dbReference type="Ensembl" id="ENSSHAP00000023707.1"/>
    </source>
</evidence>
<sequence length="262" mass="29524">LFTYSFIHLFVCLFIRLFIYLFIYFAIDFDEEVRDSAQENLIAAFVFAILTLKIWPKKVIVQVPSSTASSGILLASSSWSLRLGNQVRAEKWAGKEPSWVERLGASLSGAESTKFFVPSHHLPPGGEGGWPKAARPFQVLGNDPRESKWMFPISKQRTESSLYHRMISPRKNMAESPSFAGGENPPVLFSSDFRIPGVPEKSESERRLGAERRLLGLRAEPPELDLSYSHVDLGKRPTKDSYTLTEELAEAFPYSLKLSIPR</sequence>
<organism evidence="2 3">
    <name type="scientific">Sarcophilus harrisii</name>
    <name type="common">Tasmanian devil</name>
    <name type="synonym">Sarcophilus laniarius</name>
    <dbReference type="NCBI Taxonomy" id="9305"/>
    <lineage>
        <taxon>Eukaryota</taxon>
        <taxon>Metazoa</taxon>
        <taxon>Chordata</taxon>
        <taxon>Craniata</taxon>
        <taxon>Vertebrata</taxon>
        <taxon>Euteleostomi</taxon>
        <taxon>Mammalia</taxon>
        <taxon>Metatheria</taxon>
        <taxon>Dasyuromorphia</taxon>
        <taxon>Dasyuridae</taxon>
        <taxon>Sarcophilus</taxon>
    </lineage>
</organism>
<evidence type="ECO:0000313" key="3">
    <source>
        <dbReference type="Proteomes" id="UP000007648"/>
    </source>
</evidence>
<dbReference type="AlphaFoldDB" id="A0A7N4NIT7"/>